<evidence type="ECO:0000313" key="1">
    <source>
        <dbReference type="EMBL" id="SMC07055.1"/>
    </source>
</evidence>
<proteinExistence type="predicted"/>
<dbReference type="AlphaFoldDB" id="A0A1W1WLE4"/>
<dbReference type="STRING" id="28034.BFX07_06255"/>
<dbReference type="OrthoDB" id="34364at2"/>
<organism evidence="1 2">
    <name type="scientific">Sulfobacillus thermosulfidooxidans (strain DSM 9293 / VKM B-1269 / AT-1)</name>
    <dbReference type="NCBI Taxonomy" id="929705"/>
    <lineage>
        <taxon>Bacteria</taxon>
        <taxon>Bacillati</taxon>
        <taxon>Bacillota</taxon>
        <taxon>Clostridia</taxon>
        <taxon>Eubacteriales</taxon>
        <taxon>Clostridiales Family XVII. Incertae Sedis</taxon>
        <taxon>Sulfobacillus</taxon>
    </lineage>
</organism>
<evidence type="ECO:0000313" key="2">
    <source>
        <dbReference type="Proteomes" id="UP000192660"/>
    </source>
</evidence>
<dbReference type="Gene3D" id="3.40.1260.10">
    <property type="entry name" value="DsrEFH-like"/>
    <property type="match status" value="1"/>
</dbReference>
<dbReference type="RefSeq" id="WP_020374902.1">
    <property type="nucleotide sequence ID" value="NZ_FWWY01000001.1"/>
</dbReference>
<dbReference type="InterPro" id="IPR003787">
    <property type="entry name" value="Sulphur_relay_DsrE/F-like"/>
</dbReference>
<reference evidence="2" key="1">
    <citation type="submission" date="2017-04" db="EMBL/GenBank/DDBJ databases">
        <authorList>
            <person name="Varghese N."/>
            <person name="Submissions S."/>
        </authorList>
    </citation>
    <scope>NUCLEOTIDE SEQUENCE [LARGE SCALE GENOMIC DNA]</scope>
    <source>
        <strain evidence="2">DSM 9293</strain>
    </source>
</reference>
<sequence>MGKLGIMIASDTPQRVRVALSLALHTAELPEAERPDNLEVFFFAESTALLASAPDDVRQMMQELRQRGILLEACTNLVKSYQVEDAARALDIALLMANQTFSRWAREGYAILSF</sequence>
<keyword evidence="2" id="KW-1185">Reference proteome</keyword>
<dbReference type="SUPFAM" id="SSF75169">
    <property type="entry name" value="DsrEFH-like"/>
    <property type="match status" value="1"/>
</dbReference>
<gene>
    <name evidence="1" type="ORF">SAMN00768000_3178</name>
</gene>
<dbReference type="Pfam" id="PF02635">
    <property type="entry name" value="DsrE"/>
    <property type="match status" value="1"/>
</dbReference>
<dbReference type="EMBL" id="FWWY01000001">
    <property type="protein sequence ID" value="SMC07055.1"/>
    <property type="molecule type" value="Genomic_DNA"/>
</dbReference>
<dbReference type="InterPro" id="IPR027396">
    <property type="entry name" value="DsrEFH-like"/>
</dbReference>
<protein>
    <submittedName>
        <fullName evidence="1">Uncharacterized protein</fullName>
    </submittedName>
</protein>
<name>A0A1W1WLE4_SULTA</name>
<dbReference type="Proteomes" id="UP000192660">
    <property type="component" value="Unassembled WGS sequence"/>
</dbReference>
<accession>A0A1W1WLE4</accession>